<dbReference type="EMBL" id="CP092863">
    <property type="protein sequence ID" value="UYV60711.1"/>
    <property type="molecule type" value="Genomic_DNA"/>
</dbReference>
<keyword evidence="2" id="KW-1185">Reference proteome</keyword>
<dbReference type="Proteomes" id="UP001235939">
    <property type="component" value="Chromosome 01"/>
</dbReference>
<organism evidence="1 2">
    <name type="scientific">Cordylochernes scorpioides</name>
    <dbReference type="NCBI Taxonomy" id="51811"/>
    <lineage>
        <taxon>Eukaryota</taxon>
        <taxon>Metazoa</taxon>
        <taxon>Ecdysozoa</taxon>
        <taxon>Arthropoda</taxon>
        <taxon>Chelicerata</taxon>
        <taxon>Arachnida</taxon>
        <taxon>Pseudoscorpiones</taxon>
        <taxon>Cheliferoidea</taxon>
        <taxon>Chernetidae</taxon>
        <taxon>Cordylochernes</taxon>
    </lineage>
</organism>
<reference evidence="1 2" key="1">
    <citation type="submission" date="2022-01" db="EMBL/GenBank/DDBJ databases">
        <title>A chromosomal length assembly of Cordylochernes scorpioides.</title>
        <authorList>
            <person name="Zeh D."/>
            <person name="Zeh J."/>
        </authorList>
    </citation>
    <scope>NUCLEOTIDE SEQUENCE [LARGE SCALE GENOMIC DNA]</scope>
    <source>
        <strain evidence="1">IN4F17</strain>
        <tissue evidence="1">Whole Body</tissue>
    </source>
</reference>
<evidence type="ECO:0000313" key="1">
    <source>
        <dbReference type="EMBL" id="UYV60711.1"/>
    </source>
</evidence>
<name>A0ABY6JVV1_9ARAC</name>
<gene>
    <name evidence="1" type="ORF">LAZ67_1002003</name>
</gene>
<proteinExistence type="predicted"/>
<protein>
    <submittedName>
        <fullName evidence="1">Uncharacterized protein</fullName>
    </submittedName>
</protein>
<sequence length="114" mass="13156">MTTATLHTRTRLFGGTYTKIGTIRYIPKIGDIATALFIEHDNNKDGYKECDWCSVVDIKIYDYFPIMFDIVCPMLDDKIVGTLSIVKENFLYNYTEHCKDKEISNGRNTDLMNV</sequence>
<evidence type="ECO:0000313" key="2">
    <source>
        <dbReference type="Proteomes" id="UP001235939"/>
    </source>
</evidence>
<accession>A0ABY6JVV1</accession>